<sequence>MAFGHKSYISIATMEYNEKLGQIEVSLKLTAHDFEHILDQKFSKSIHIENVLDSSEVGQFIQAYLMDHFTIKSDGQAASMHYVGKEVTLRDDLYFYFTFKPILNPSHIIIQNSILFELFSEQQNRVHYKYKGDFKSGTLTTKTTVLTIKQ</sequence>
<comment type="caution">
    <text evidence="1">The sequence shown here is derived from an EMBL/GenBank/DDBJ whole genome shotgun (WGS) entry which is preliminary data.</text>
</comment>
<evidence type="ECO:0000313" key="2">
    <source>
        <dbReference type="Proteomes" id="UP000249248"/>
    </source>
</evidence>
<dbReference type="InterPro" id="IPR046525">
    <property type="entry name" value="DUF6702"/>
</dbReference>
<proteinExistence type="predicted"/>
<gene>
    <name evidence="1" type="ORF">DNU06_16505</name>
</gene>
<reference evidence="1 2" key="1">
    <citation type="submission" date="2018-06" db="EMBL/GenBank/DDBJ databases">
        <title>The draft genome sequence of Crocinitomix sp. SM1701.</title>
        <authorList>
            <person name="Zhang X."/>
        </authorList>
    </citation>
    <scope>NUCLEOTIDE SEQUENCE [LARGE SCALE GENOMIC DNA]</scope>
    <source>
        <strain evidence="1 2">SM1701</strain>
    </source>
</reference>
<accession>A0A2W1N947</accession>
<dbReference type="EMBL" id="QKSB01000017">
    <property type="protein sequence ID" value="PZE15775.1"/>
    <property type="molecule type" value="Genomic_DNA"/>
</dbReference>
<evidence type="ECO:0000313" key="1">
    <source>
        <dbReference type="EMBL" id="PZE15775.1"/>
    </source>
</evidence>
<keyword evidence="2" id="KW-1185">Reference proteome</keyword>
<dbReference type="Proteomes" id="UP000249248">
    <property type="component" value="Unassembled WGS sequence"/>
</dbReference>
<name>A0A2W1N947_9FLAO</name>
<dbReference type="AlphaFoldDB" id="A0A2W1N947"/>
<dbReference type="Pfam" id="PF20420">
    <property type="entry name" value="DUF6702"/>
    <property type="match status" value="1"/>
</dbReference>
<organism evidence="1 2">
    <name type="scientific">Putridiphycobacter roseus</name>
    <dbReference type="NCBI Taxonomy" id="2219161"/>
    <lineage>
        <taxon>Bacteria</taxon>
        <taxon>Pseudomonadati</taxon>
        <taxon>Bacteroidota</taxon>
        <taxon>Flavobacteriia</taxon>
        <taxon>Flavobacteriales</taxon>
        <taxon>Crocinitomicaceae</taxon>
        <taxon>Putridiphycobacter</taxon>
    </lineage>
</organism>
<protein>
    <submittedName>
        <fullName evidence="1">Uncharacterized protein</fullName>
    </submittedName>
</protein>